<name>A0ABM0MJL3_SACKO</name>
<sequence>MPELTTVDWEEYWYNQEKLNENINNTINNIIQQMSQYNTSFDNMWSGMWDYDFMDPWQIVAATLRTYEETPEWSFYGPIFKISHLLMDSVNALFEIIRTDSLNDLDIEVGNNTKLFIAGCQEMMNYFPDILQVVLEAFYEPMKVMQITSQFGLELFCDNETRDTIFAFPSSMNTSFLDDYFCKINYTNLLEENGYEIGMEIGKLMMLYSDGQANITDTLMDWEGFTKTMQEFNDNIQLFKNETVMKVMSEYNWTELFHVLESALYNYEMNYGVGTDGFLRIIAQQMTIIDGTLGNDNMVWNSVKTSITMNHMVYKYINTKMNGILENGLTLEEVYGNGTLYIELMRQTSKFMPDLMEVMMTMAMQPGKMALFTQMEDWNTTLCDSEKLQEMFNFPVSVNITAVTNIICDWSTFDYLAEVLENEEFSELYVQLEDLYSPNVTLVEVDWYDYFKTMEEYTMNIERMANFTGPFFPSLPVMSVNDTLWMQDLMAGLQLSSINQIPEMLTVIDYMLSNSTWWQELSKYMEISNIIVESLNEHLMKLNGSSVVYPKVENLFADREEVIKVLESNNMTPELMEFFMNLLVYPEKLIQLLVIPDPFVTICKSGMFQEFFTLPPESDLNITVVEDYICDINFTVVAMELGQMFESDRIMNEIQDILESPYKTFNWTEYFINNYKLQETIQNLFDFPPTFTFDPAWMNATFPRLEEVLGSFMETMNNNQTAPINYYLAAKMLDEMGPMLQNSSVWESIRPMLVTLNWLAEYMNEKLDNMPDGNLTFADILPGSIAEYVVNGMNVPPHLVQSVLESTVNPDMLLALVMDDDLFQTLCGNETVLDNLFEFPEEVNVTVLREALCAINETVWEAELTNDLKIQELMALLEPGNQTPFNWTVMFFNLVELAQNIGEVMQEQKTFFIGEEWFQDNVGILGEMFLSLDMTALSAHMGSNGILDTLMMMINGNDTAIVEDILRNIHMQSSVLNFVNNKLDDLTVNDGTLNLAKLFPNSTVFVEYLERQMSFGEDFVNAMLFTQVKPEKFLELMEMTDMERNEMFCEPDLYNDYFIVPEFVNITVVMETMCGINETVLFMDLFKDMDIARLVTELTRYTEGLIDLQDFNIAEVLAENNNFYTVISDKIMKLINSTDDVYFGEADLLNTEPWNVTALLANLQRMSEGSSGMQIDMIGDIMNMVGQELGNNSVWLEVLRNIHIMEYFLDLTDRGLDAMTDGELVFGKLLENQTKLVSLMENSLGLSPESAMDLLSASLNPEKVTKFYNFADFRKS</sequence>
<dbReference type="Proteomes" id="UP000694865">
    <property type="component" value="Unplaced"/>
</dbReference>
<reference evidence="2" key="1">
    <citation type="submission" date="2025-08" db="UniProtKB">
        <authorList>
            <consortium name="RefSeq"/>
        </authorList>
    </citation>
    <scope>IDENTIFICATION</scope>
    <source>
        <tissue evidence="2">Testes</tissue>
    </source>
</reference>
<organism evidence="1 2">
    <name type="scientific">Saccoglossus kowalevskii</name>
    <name type="common">Acorn worm</name>
    <dbReference type="NCBI Taxonomy" id="10224"/>
    <lineage>
        <taxon>Eukaryota</taxon>
        <taxon>Metazoa</taxon>
        <taxon>Hemichordata</taxon>
        <taxon>Enteropneusta</taxon>
        <taxon>Harrimaniidae</taxon>
        <taxon>Saccoglossus</taxon>
    </lineage>
</organism>
<dbReference type="GeneID" id="102800975"/>
<proteinExistence type="predicted"/>
<dbReference type="RefSeq" id="XP_006820204.1">
    <property type="nucleotide sequence ID" value="XM_006820141.1"/>
</dbReference>
<protein>
    <submittedName>
        <fullName evidence="2">Uncharacterized protein LOC102800975</fullName>
    </submittedName>
</protein>
<evidence type="ECO:0000313" key="2">
    <source>
        <dbReference type="RefSeq" id="XP_006820204.1"/>
    </source>
</evidence>
<evidence type="ECO:0000313" key="1">
    <source>
        <dbReference type="Proteomes" id="UP000694865"/>
    </source>
</evidence>
<accession>A0ABM0MJL3</accession>
<keyword evidence="1" id="KW-1185">Reference proteome</keyword>
<gene>
    <name evidence="2" type="primary">LOC102800975</name>
</gene>